<organism evidence="8 9">
    <name type="scientific">Hungatella hathewayi WAL-18680</name>
    <dbReference type="NCBI Taxonomy" id="742737"/>
    <lineage>
        <taxon>Bacteria</taxon>
        <taxon>Bacillati</taxon>
        <taxon>Bacillota</taxon>
        <taxon>Clostridia</taxon>
        <taxon>Lachnospirales</taxon>
        <taxon>Lachnospiraceae</taxon>
        <taxon>Hungatella</taxon>
    </lineage>
</organism>
<dbReference type="PANTHER" id="PTHR36174">
    <property type="entry name" value="LIPID II:GLYCINE GLYCYLTRANSFERASE"/>
    <property type="match status" value="1"/>
</dbReference>
<evidence type="ECO:0000259" key="7">
    <source>
        <dbReference type="Pfam" id="PF13480"/>
    </source>
</evidence>
<dbReference type="OrthoDB" id="9785911at2"/>
<keyword evidence="5" id="KW-0012">Acyltransferase</keyword>
<gene>
    <name evidence="8" type="ORF">HMPREF9473_00710</name>
</gene>
<name>G5IB33_9FIRM</name>
<dbReference type="HOGENOM" id="CLU_055609_0_0_9"/>
<dbReference type="GO" id="GO:0008360">
    <property type="term" value="P:regulation of cell shape"/>
    <property type="evidence" value="ECO:0007669"/>
    <property type="project" value="UniProtKB-KW"/>
</dbReference>
<dbReference type="InterPro" id="IPR038740">
    <property type="entry name" value="BioF2-like_GNAT_dom"/>
</dbReference>
<evidence type="ECO:0000256" key="5">
    <source>
        <dbReference type="ARBA" id="ARBA00023315"/>
    </source>
</evidence>
<comment type="similarity">
    <text evidence="1">Belongs to the FemABX family.</text>
</comment>
<dbReference type="GO" id="GO:0009252">
    <property type="term" value="P:peptidoglycan biosynthetic process"/>
    <property type="evidence" value="ECO:0007669"/>
    <property type="project" value="UniProtKB-KW"/>
</dbReference>
<feature type="domain" description="BioF2-like acetyltransferase" evidence="7">
    <location>
        <begin position="202"/>
        <end position="283"/>
    </location>
</feature>
<evidence type="ECO:0000313" key="9">
    <source>
        <dbReference type="Proteomes" id="UP000005384"/>
    </source>
</evidence>
<evidence type="ECO:0000256" key="1">
    <source>
        <dbReference type="ARBA" id="ARBA00009943"/>
    </source>
</evidence>
<dbReference type="InterPro" id="IPR050644">
    <property type="entry name" value="PG_Glycine_Bridge_Synth"/>
</dbReference>
<evidence type="ECO:0000256" key="6">
    <source>
        <dbReference type="ARBA" id="ARBA00023316"/>
    </source>
</evidence>
<keyword evidence="3" id="KW-0133">Cell shape</keyword>
<comment type="caution">
    <text evidence="8">The sequence shown here is derived from an EMBL/GenBank/DDBJ whole genome shotgun (WGS) entry which is preliminary data.</text>
</comment>
<proteinExistence type="inferred from homology"/>
<evidence type="ECO:0000256" key="2">
    <source>
        <dbReference type="ARBA" id="ARBA00022679"/>
    </source>
</evidence>
<keyword evidence="4" id="KW-0573">Peptidoglycan synthesis</keyword>
<reference evidence="8 9" key="1">
    <citation type="submission" date="2011-08" db="EMBL/GenBank/DDBJ databases">
        <title>The Genome Sequence of Clostridium hathewayi WAL-18680.</title>
        <authorList>
            <consortium name="The Broad Institute Genome Sequencing Platform"/>
            <person name="Earl A."/>
            <person name="Ward D."/>
            <person name="Feldgarden M."/>
            <person name="Gevers D."/>
            <person name="Finegold S.M."/>
            <person name="Summanen P.H."/>
            <person name="Molitoris D.R."/>
            <person name="Song M."/>
            <person name="Daigneault M."/>
            <person name="Allen-Vercoe E."/>
            <person name="Young S.K."/>
            <person name="Zeng Q."/>
            <person name="Gargeya S."/>
            <person name="Fitzgerald M."/>
            <person name="Haas B."/>
            <person name="Abouelleil A."/>
            <person name="Alvarado L."/>
            <person name="Arachchi H.M."/>
            <person name="Berlin A."/>
            <person name="Brown A."/>
            <person name="Chapman S.B."/>
            <person name="Chen Z."/>
            <person name="Dunbar C."/>
            <person name="Freedman E."/>
            <person name="Gearin G."/>
            <person name="Gellesch M."/>
            <person name="Goldberg J."/>
            <person name="Griggs A."/>
            <person name="Gujja S."/>
            <person name="Heiman D."/>
            <person name="Howarth C."/>
            <person name="Larson L."/>
            <person name="Lui A."/>
            <person name="MacDonald P.J.P."/>
            <person name="Montmayeur A."/>
            <person name="Murphy C."/>
            <person name="Neiman D."/>
            <person name="Pearson M."/>
            <person name="Priest M."/>
            <person name="Roberts A."/>
            <person name="Saif S."/>
            <person name="Shea T."/>
            <person name="Shenoy N."/>
            <person name="Sisk P."/>
            <person name="Stolte C."/>
            <person name="Sykes S."/>
            <person name="Wortman J."/>
            <person name="Nusbaum C."/>
            <person name="Birren B."/>
        </authorList>
    </citation>
    <scope>NUCLEOTIDE SEQUENCE [LARGE SCALE GENOMIC DNA]</scope>
    <source>
        <strain evidence="8 9">WAL-18680</strain>
    </source>
</reference>
<dbReference type="Gene3D" id="3.40.630.30">
    <property type="match status" value="1"/>
</dbReference>
<dbReference type="EMBL" id="ADLN01000005">
    <property type="protein sequence ID" value="EHI61348.1"/>
    <property type="molecule type" value="Genomic_DNA"/>
</dbReference>
<dbReference type="SUPFAM" id="SSF55729">
    <property type="entry name" value="Acyl-CoA N-acyltransferases (Nat)"/>
    <property type="match status" value="1"/>
</dbReference>
<keyword evidence="9" id="KW-1185">Reference proteome</keyword>
<keyword evidence="2" id="KW-0808">Transferase</keyword>
<accession>G5IB33</accession>
<keyword evidence="6" id="KW-0961">Cell wall biogenesis/degradation</keyword>
<dbReference type="GO" id="GO:0071555">
    <property type="term" value="P:cell wall organization"/>
    <property type="evidence" value="ECO:0007669"/>
    <property type="project" value="UniProtKB-KW"/>
</dbReference>
<dbReference type="PATRIC" id="fig|742737.3.peg.710"/>
<dbReference type="PROSITE" id="PS51191">
    <property type="entry name" value="FEMABX"/>
    <property type="match status" value="1"/>
</dbReference>
<dbReference type="Proteomes" id="UP000005384">
    <property type="component" value="Unassembled WGS sequence"/>
</dbReference>
<dbReference type="Pfam" id="PF13480">
    <property type="entry name" value="Acetyltransf_6"/>
    <property type="match status" value="1"/>
</dbReference>
<dbReference type="InterPro" id="IPR016181">
    <property type="entry name" value="Acyl_CoA_acyltransferase"/>
</dbReference>
<evidence type="ECO:0000313" key="8">
    <source>
        <dbReference type="EMBL" id="EHI61348.1"/>
    </source>
</evidence>
<protein>
    <recommendedName>
        <fullName evidence="7">BioF2-like acetyltransferase domain-containing protein</fullName>
    </recommendedName>
</protein>
<dbReference type="InterPro" id="IPR003447">
    <property type="entry name" value="FEMABX"/>
</dbReference>
<evidence type="ECO:0000256" key="4">
    <source>
        <dbReference type="ARBA" id="ARBA00022984"/>
    </source>
</evidence>
<dbReference type="AlphaFoldDB" id="G5IB33"/>
<dbReference type="GO" id="GO:0016755">
    <property type="term" value="F:aminoacyltransferase activity"/>
    <property type="evidence" value="ECO:0007669"/>
    <property type="project" value="InterPro"/>
</dbReference>
<dbReference type="RefSeq" id="WP_006778696.1">
    <property type="nucleotide sequence ID" value="NZ_CP040506.1"/>
</dbReference>
<sequence>MIITADNPKWDEYIQKLPLDNQDIYFTSQYYLLEEKEGHGLPQLFVFTDDTDNLGIYPFLKRPINSHQINGHYYDIETAYGYGGPLVKNKDADFIEKFESAFLQYCQDENIIAEFVRFHPLIKNETIFKKRIQVLHNRKTVWLDLTPNIETIWMYQISTQNRNIIRKCQKNNLSIQINSDYEEFIKMYEETMDKVGADSFYFFGKEYYDFIRNNCNCTLLSVTDGKETIAAAIFMGYGNYFHYHLSGSKKDALRLSPNNLLLWEAIQYAQKHGYKKMHFGGGLSDSTEDNLFKFKSRFSKNYADFYIGKRIHNQEVYKILIDNWEAKHGERAQLFLQYRV</sequence>
<dbReference type="PANTHER" id="PTHR36174:SF1">
    <property type="entry name" value="LIPID II:GLYCINE GLYCYLTRANSFERASE"/>
    <property type="match status" value="1"/>
</dbReference>
<evidence type="ECO:0000256" key="3">
    <source>
        <dbReference type="ARBA" id="ARBA00022960"/>
    </source>
</evidence>